<protein>
    <submittedName>
        <fullName evidence="1">Uncharacterized protein</fullName>
    </submittedName>
</protein>
<dbReference type="Proteomes" id="UP001424741">
    <property type="component" value="Unassembled WGS sequence"/>
</dbReference>
<evidence type="ECO:0000313" key="1">
    <source>
        <dbReference type="EMBL" id="GAA5497636.1"/>
    </source>
</evidence>
<keyword evidence="2" id="KW-1185">Reference proteome</keyword>
<proteinExistence type="predicted"/>
<accession>A0ABP9V4P9</accession>
<sequence>MKLHQLITSFLAALGLLTLSSCGEKPVAKDPPADAALGQRRLDRLPAAVVEALSGSKVEPVEIREATLGDVLGRYQVSEKLGGSIVLRDDSAEAKINQLSFTGGSLADLLQTLLQATDNRMIRSEYAWLIVREQE</sequence>
<reference evidence="1 2" key="1">
    <citation type="submission" date="2024-02" db="EMBL/GenBank/DDBJ databases">
        <title>Rubritalea halochordaticola NBRC 107102.</title>
        <authorList>
            <person name="Ichikawa N."/>
            <person name="Katano-Makiyama Y."/>
            <person name="Hidaka K."/>
        </authorList>
    </citation>
    <scope>NUCLEOTIDE SEQUENCE [LARGE SCALE GENOMIC DNA]</scope>
    <source>
        <strain evidence="1 2">NBRC 107102</strain>
    </source>
</reference>
<dbReference type="PROSITE" id="PS51257">
    <property type="entry name" value="PROKAR_LIPOPROTEIN"/>
    <property type="match status" value="1"/>
</dbReference>
<name>A0ABP9V4P9_9BACT</name>
<evidence type="ECO:0000313" key="2">
    <source>
        <dbReference type="Proteomes" id="UP001424741"/>
    </source>
</evidence>
<dbReference type="RefSeq" id="WP_346190109.1">
    <property type="nucleotide sequence ID" value="NZ_BAABRL010000021.1"/>
</dbReference>
<organism evidence="1 2">
    <name type="scientific">Rubritalea halochordaticola</name>
    <dbReference type="NCBI Taxonomy" id="714537"/>
    <lineage>
        <taxon>Bacteria</taxon>
        <taxon>Pseudomonadati</taxon>
        <taxon>Verrucomicrobiota</taxon>
        <taxon>Verrucomicrobiia</taxon>
        <taxon>Verrucomicrobiales</taxon>
        <taxon>Rubritaleaceae</taxon>
        <taxon>Rubritalea</taxon>
    </lineage>
</organism>
<gene>
    <name evidence="1" type="ORF">Rhal01_03832</name>
</gene>
<dbReference type="EMBL" id="BAABRL010000021">
    <property type="protein sequence ID" value="GAA5497636.1"/>
    <property type="molecule type" value="Genomic_DNA"/>
</dbReference>
<comment type="caution">
    <text evidence="1">The sequence shown here is derived from an EMBL/GenBank/DDBJ whole genome shotgun (WGS) entry which is preliminary data.</text>
</comment>